<evidence type="ECO:0000313" key="3">
    <source>
        <dbReference type="Proteomes" id="UP000278632"/>
    </source>
</evidence>
<dbReference type="AlphaFoldDB" id="A0A3N0B0T7"/>
<evidence type="ECO:0000256" key="1">
    <source>
        <dbReference type="SAM" id="Phobius"/>
    </source>
</evidence>
<accession>A0A3N0B0T7</accession>
<reference evidence="3" key="1">
    <citation type="submission" date="2018-05" db="EMBL/GenBank/DDBJ databases">
        <title>Genome Sequencing of selected type strains of the family Eggerthellaceae.</title>
        <authorList>
            <person name="Danylec N."/>
            <person name="Stoll D.A."/>
            <person name="Doetsch A."/>
            <person name="Huch M."/>
        </authorList>
    </citation>
    <scope>NUCLEOTIDE SEQUENCE [LARGE SCALE GENOMIC DNA]</scope>
    <source>
        <strain evidence="3">DSM 16106</strain>
    </source>
</reference>
<gene>
    <name evidence="2" type="ORF">DMP08_10195</name>
</gene>
<dbReference type="PANTHER" id="PTHR30093">
    <property type="entry name" value="GENERAL SECRETION PATHWAY PROTEIN G"/>
    <property type="match status" value="1"/>
</dbReference>
<dbReference type="SUPFAM" id="SSF54523">
    <property type="entry name" value="Pili subunits"/>
    <property type="match status" value="1"/>
</dbReference>
<keyword evidence="1" id="KW-0472">Membrane</keyword>
<dbReference type="Gene3D" id="3.30.700.10">
    <property type="entry name" value="Glycoprotein, Type 4 Pilin"/>
    <property type="match status" value="1"/>
</dbReference>
<keyword evidence="1" id="KW-1133">Transmembrane helix</keyword>
<dbReference type="OrthoDB" id="3172512at2"/>
<dbReference type="EMBL" id="QICD01000026">
    <property type="protein sequence ID" value="RNL40548.1"/>
    <property type="molecule type" value="Genomic_DNA"/>
</dbReference>
<dbReference type="Proteomes" id="UP000278632">
    <property type="component" value="Unassembled WGS sequence"/>
</dbReference>
<sequence>MKDHVAARRFASQRAGAAGFTLAELLVVAAIVLVLVAIAVPVFTGATQGAEEAACAANRRSLKVMVADNYLLTDETPTQSMLDGYIAQLKEGNSNHDLCPTGGSYSLALGKEPANMVIKCSKHGLSPEDAMVNWLGGQTGTEGDDTRRQNYATAAGITQWPSVQSTNGKETYYLQFKSYDNSAAHVFLYAGSEKRISKGDRWRAKYICDNNGLVGEKGQWYELPNEEGIAMYGSGADDALKQLLQKEGVKKVNLENEKFVAVSQ</sequence>
<name>A0A3N0B0T7_9ACTN</name>
<dbReference type="RefSeq" id="WP_123192784.1">
    <property type="nucleotide sequence ID" value="NZ_QICD01000026.1"/>
</dbReference>
<evidence type="ECO:0000313" key="2">
    <source>
        <dbReference type="EMBL" id="RNL40548.1"/>
    </source>
</evidence>
<keyword evidence="1" id="KW-0812">Transmembrane</keyword>
<dbReference type="InterPro" id="IPR012902">
    <property type="entry name" value="N_methyl_site"/>
</dbReference>
<proteinExistence type="predicted"/>
<dbReference type="NCBIfam" id="TIGR02532">
    <property type="entry name" value="IV_pilin_GFxxxE"/>
    <property type="match status" value="1"/>
</dbReference>
<dbReference type="InterPro" id="IPR045584">
    <property type="entry name" value="Pilin-like"/>
</dbReference>
<feature type="transmembrane region" description="Helical" evidence="1">
    <location>
        <begin position="21"/>
        <end position="43"/>
    </location>
</feature>
<protein>
    <submittedName>
        <fullName evidence="2">Uncharacterized protein</fullName>
    </submittedName>
</protein>
<organism evidence="2 3">
    <name type="scientific">Paraeggerthella hongkongensis</name>
    <dbReference type="NCBI Taxonomy" id="230658"/>
    <lineage>
        <taxon>Bacteria</taxon>
        <taxon>Bacillati</taxon>
        <taxon>Actinomycetota</taxon>
        <taxon>Coriobacteriia</taxon>
        <taxon>Eggerthellales</taxon>
        <taxon>Eggerthellaceae</taxon>
        <taxon>Paraeggerthella</taxon>
    </lineage>
</organism>
<keyword evidence="3" id="KW-1185">Reference proteome</keyword>
<comment type="caution">
    <text evidence="2">The sequence shown here is derived from an EMBL/GenBank/DDBJ whole genome shotgun (WGS) entry which is preliminary data.</text>
</comment>